<dbReference type="Proteomes" id="UP001151752">
    <property type="component" value="Chromosome 15W"/>
</dbReference>
<evidence type="ECO:0000313" key="3">
    <source>
        <dbReference type="EMBL" id="KAJ6688246.1"/>
    </source>
</evidence>
<dbReference type="PROSITE" id="PS51375">
    <property type="entry name" value="PPR"/>
    <property type="match status" value="1"/>
</dbReference>
<evidence type="ECO:0008006" key="5">
    <source>
        <dbReference type="Google" id="ProtNLM"/>
    </source>
</evidence>
<protein>
    <recommendedName>
        <fullName evidence="5">Pentatricopeptide repeat-containing protein</fullName>
    </recommendedName>
</protein>
<proteinExistence type="predicted"/>
<organism evidence="3 4">
    <name type="scientific">Salix koriyanagi</name>
    <dbReference type="NCBI Taxonomy" id="2511006"/>
    <lineage>
        <taxon>Eukaryota</taxon>
        <taxon>Viridiplantae</taxon>
        <taxon>Streptophyta</taxon>
        <taxon>Embryophyta</taxon>
        <taxon>Tracheophyta</taxon>
        <taxon>Spermatophyta</taxon>
        <taxon>Magnoliopsida</taxon>
        <taxon>eudicotyledons</taxon>
        <taxon>Gunneridae</taxon>
        <taxon>Pentapetalae</taxon>
        <taxon>rosids</taxon>
        <taxon>fabids</taxon>
        <taxon>Malpighiales</taxon>
        <taxon>Salicaceae</taxon>
        <taxon>Saliceae</taxon>
        <taxon>Salix</taxon>
    </lineage>
</organism>
<keyword evidence="4" id="KW-1185">Reference proteome</keyword>
<dbReference type="GO" id="GO:0008380">
    <property type="term" value="P:RNA splicing"/>
    <property type="evidence" value="ECO:0007669"/>
    <property type="project" value="InterPro"/>
</dbReference>
<dbReference type="NCBIfam" id="TIGR00756">
    <property type="entry name" value="PPR"/>
    <property type="match status" value="1"/>
</dbReference>
<dbReference type="InterPro" id="IPR044578">
    <property type="entry name" value="BIR6-like"/>
</dbReference>
<evidence type="ECO:0000256" key="2">
    <source>
        <dbReference type="PROSITE-ProRule" id="PRU00708"/>
    </source>
</evidence>
<dbReference type="Pfam" id="PF13041">
    <property type="entry name" value="PPR_2"/>
    <property type="match status" value="1"/>
</dbReference>
<accession>A0A9Q0PHC2</accession>
<evidence type="ECO:0000313" key="4">
    <source>
        <dbReference type="Proteomes" id="UP001151752"/>
    </source>
</evidence>
<dbReference type="EMBL" id="JAPFFM010000019">
    <property type="protein sequence ID" value="KAJ6688246.1"/>
    <property type="molecule type" value="Genomic_DNA"/>
</dbReference>
<dbReference type="InterPro" id="IPR002885">
    <property type="entry name" value="PPR_rpt"/>
</dbReference>
<reference evidence="3" key="2">
    <citation type="journal article" date="2023" name="Int. J. Mol. Sci.">
        <title>De Novo Assembly and Annotation of 11 Diverse Shrub Willow (Salix) Genomes Reveals Novel Gene Organization in Sex-Linked Regions.</title>
        <authorList>
            <person name="Hyden B."/>
            <person name="Feng K."/>
            <person name="Yates T.B."/>
            <person name="Jawdy S."/>
            <person name="Cereghino C."/>
            <person name="Smart L.B."/>
            <person name="Muchero W."/>
        </authorList>
    </citation>
    <scope>NUCLEOTIDE SEQUENCE</scope>
    <source>
        <tissue evidence="3">Shoot tip</tissue>
    </source>
</reference>
<sequence>MRIVLTDNFVIRVLKELRSYPVKALRFFQWVDRREGYQHNTVTYNALMRVLGRDDSIKEFWSAVDEMKNAGYEMDIDTYIKISRQFQKNQVDGRCCQAL</sequence>
<dbReference type="AlphaFoldDB" id="A0A9Q0PHC2"/>
<dbReference type="InterPro" id="IPR011990">
    <property type="entry name" value="TPR-like_helical_dom_sf"/>
</dbReference>
<comment type="caution">
    <text evidence="3">The sequence shown here is derived from an EMBL/GenBank/DDBJ whole genome shotgun (WGS) entry which is preliminary data.</text>
</comment>
<keyword evidence="1" id="KW-0677">Repeat</keyword>
<reference evidence="3" key="1">
    <citation type="submission" date="2022-11" db="EMBL/GenBank/DDBJ databases">
        <authorList>
            <person name="Hyden B.L."/>
            <person name="Feng K."/>
            <person name="Yates T."/>
            <person name="Jawdy S."/>
            <person name="Smart L.B."/>
            <person name="Muchero W."/>
        </authorList>
    </citation>
    <scope>NUCLEOTIDE SEQUENCE</scope>
    <source>
        <tissue evidence="3">Shoot tip</tissue>
    </source>
</reference>
<gene>
    <name evidence="3" type="ORF">OIU74_016875</name>
</gene>
<evidence type="ECO:0000256" key="1">
    <source>
        <dbReference type="ARBA" id="ARBA00022737"/>
    </source>
</evidence>
<dbReference type="Gene3D" id="1.25.40.10">
    <property type="entry name" value="Tetratricopeptide repeat domain"/>
    <property type="match status" value="1"/>
</dbReference>
<feature type="repeat" description="PPR" evidence="2">
    <location>
        <begin position="40"/>
        <end position="74"/>
    </location>
</feature>
<dbReference type="PANTHER" id="PTHR47003">
    <property type="entry name" value="OS01G0970900 PROTEIN"/>
    <property type="match status" value="1"/>
</dbReference>
<name>A0A9Q0PHC2_9ROSI</name>
<dbReference type="PANTHER" id="PTHR47003:SF2">
    <property type="entry name" value="OS01G0970900 PROTEIN"/>
    <property type="match status" value="1"/>
</dbReference>